<dbReference type="EMBL" id="WNTK01008177">
    <property type="protein sequence ID" value="KAG9463076.1"/>
    <property type="molecule type" value="Genomic_DNA"/>
</dbReference>
<evidence type="ECO:0000256" key="7">
    <source>
        <dbReference type="ARBA" id="ARBA00053627"/>
    </source>
</evidence>
<dbReference type="OrthoDB" id="6780543at2759"/>
<comment type="caution">
    <text evidence="11">The sequence shown here is derived from an EMBL/GenBank/DDBJ whole genome shotgun (WGS) entry which is preliminary data.</text>
</comment>
<proteinExistence type="inferred from homology"/>
<evidence type="ECO:0000256" key="5">
    <source>
        <dbReference type="ARBA" id="ARBA00040742"/>
    </source>
</evidence>
<dbReference type="InterPro" id="IPR045056">
    <property type="entry name" value="Nop56/Nop58"/>
</dbReference>
<dbReference type="SUPFAM" id="SSF89124">
    <property type="entry name" value="Nop domain"/>
    <property type="match status" value="1"/>
</dbReference>
<organism evidence="11 12">
    <name type="scientific">Eleutherodactylus coqui</name>
    <name type="common">Puerto Rican coqui</name>
    <dbReference type="NCBI Taxonomy" id="57060"/>
    <lineage>
        <taxon>Eukaryota</taxon>
        <taxon>Metazoa</taxon>
        <taxon>Chordata</taxon>
        <taxon>Craniata</taxon>
        <taxon>Vertebrata</taxon>
        <taxon>Euteleostomi</taxon>
        <taxon>Amphibia</taxon>
        <taxon>Batrachia</taxon>
        <taxon>Anura</taxon>
        <taxon>Neobatrachia</taxon>
        <taxon>Hyloidea</taxon>
        <taxon>Eleutherodactylidae</taxon>
        <taxon>Eleutherodactylinae</taxon>
        <taxon>Eleutherodactylus</taxon>
        <taxon>Eleutherodactylus</taxon>
    </lineage>
</organism>
<dbReference type="InterPro" id="IPR042239">
    <property type="entry name" value="Nop_C"/>
</dbReference>
<dbReference type="GO" id="GO:0042254">
    <property type="term" value="P:ribosome biogenesis"/>
    <property type="evidence" value="ECO:0007669"/>
    <property type="project" value="UniProtKB-KW"/>
</dbReference>
<feature type="region of interest" description="Disordered" evidence="9">
    <location>
        <begin position="458"/>
        <end position="532"/>
    </location>
</feature>
<evidence type="ECO:0000256" key="4">
    <source>
        <dbReference type="ARBA" id="ARBA00023242"/>
    </source>
</evidence>
<keyword evidence="12" id="KW-1185">Reference proteome</keyword>
<dbReference type="Gene3D" id="1.10.287.4070">
    <property type="match status" value="1"/>
</dbReference>
<evidence type="ECO:0000256" key="3">
    <source>
        <dbReference type="ARBA" id="ARBA00022517"/>
    </source>
</evidence>
<comment type="subcellular location">
    <subcellularLocation>
        <location evidence="1">Nucleus</location>
        <location evidence="1">Nucleolus</location>
    </subcellularLocation>
</comment>
<gene>
    <name evidence="11" type="ORF">GDO78_022485</name>
</gene>
<comment type="similarity">
    <text evidence="2">Belongs to the NOP5/NOP56 family.</text>
</comment>
<dbReference type="GO" id="GO:0030515">
    <property type="term" value="F:snoRNA binding"/>
    <property type="evidence" value="ECO:0007669"/>
    <property type="project" value="InterPro"/>
</dbReference>
<evidence type="ECO:0000313" key="11">
    <source>
        <dbReference type="EMBL" id="KAG9463076.1"/>
    </source>
</evidence>
<dbReference type="Gene3D" id="1.10.246.90">
    <property type="entry name" value="Nop domain"/>
    <property type="match status" value="1"/>
</dbReference>
<sequence>MVLLHVLFEHAAGYALFAVTEVEEVGMLLPQVEESLMTVGKFSSIVKLAAFSPFKSAQSALENINAISEGVLHEDLKLLLETNMRSKKKALLGVGDPKIGAAIQEELKITCNTGGVVAEIIRGIRLHFHSLVKGLTAQSASKAQLGLGHSYSRAKVKFNVNRVDNMIIQSISLLDQLDKDINTFSMRVREWYGYHFPELIKIVSDNYTYCRTAKFIGNRKELSEEALEALEEIVMDSAKAQAILEASRSSMGMDISPIDLINIESFSSRVISLSEYRKGLQEYLRSKMNQVAPSLSALIGEVVGARLISHAGSLTNLAKYPASTVQILGAEKALFRALKTRGNTPKYGLIFHSTFIGRAAAKNKGRISRYLANKCTIASRIDCFSEIPTAVFGDKLREQVEERLTFYETGEAPRKNLEVMKEAQLEASEVVSEIKRKLDKKERKRKKREKRRLEALAAAEAENEEAAPQEEEGEASSKKKKKRKSEGDVSENGIEAEPAAAKKKKRHSAPQEAPTSERKRKKAKVQQEEDES</sequence>
<dbReference type="PANTHER" id="PTHR10894:SF0">
    <property type="entry name" value="NUCLEOLAR PROTEIN 56"/>
    <property type="match status" value="1"/>
</dbReference>
<reference evidence="11" key="1">
    <citation type="thesis" date="2020" institute="ProQuest LLC" country="789 East Eisenhower Parkway, Ann Arbor, MI, USA">
        <title>Comparative Genomics and Chromosome Evolution.</title>
        <authorList>
            <person name="Mudd A.B."/>
        </authorList>
    </citation>
    <scope>NUCLEOTIDE SEQUENCE</scope>
    <source>
        <strain evidence="11">HN-11 Male</strain>
        <tissue evidence="11">Kidney and liver</tissue>
    </source>
</reference>
<keyword evidence="3" id="KW-0690">Ribosome biogenesis</keyword>
<dbReference type="Pfam" id="PF01798">
    <property type="entry name" value="Nop"/>
    <property type="match status" value="1"/>
</dbReference>
<dbReference type="InterPro" id="IPR002687">
    <property type="entry name" value="Nop_dom"/>
</dbReference>
<evidence type="ECO:0000259" key="10">
    <source>
        <dbReference type="PROSITE" id="PS51358"/>
    </source>
</evidence>
<evidence type="ECO:0000256" key="9">
    <source>
        <dbReference type="SAM" id="MobiDB-lite"/>
    </source>
</evidence>
<protein>
    <recommendedName>
        <fullName evidence="5">Nucleolar protein 56</fullName>
    </recommendedName>
    <alternativeName>
        <fullName evidence="6">Nucleolar protein 5A</fullName>
    </alternativeName>
</protein>
<dbReference type="PANTHER" id="PTHR10894">
    <property type="entry name" value="NUCLEOLAR PROTEIN 5 NUCLEOLAR PROTEIN NOP5 NOP58"/>
    <property type="match status" value="1"/>
</dbReference>
<comment type="function">
    <text evidence="7">Involved in the early to middle stages of 60S ribosomal subunit biogenesis. Required for the biogenesis of box C/D snoRNAs such U3, U8 and U14 snoRNAs. Part of the small subunit (SSU) processome, first precursor of the small eukaryotic ribosomal subunit. During the assembly of the SSU processome in the nucleolus, many ribosome biogenesis factors, an RNA chaperone and ribosomal proteins associate with the nascent pre-rRNA and work in concert to generate RNA folding, modifications, rearrangements and cleavage as well as targeted degradation of pre-ribosomal RNA by the RNA exosome. Core component of box C/D small nucleolar ribonucleoprotein (snoRNP) complexes that function in methylation of multiple sites on ribosomal RNAs (rRNAs) and messenger RNAs (mRNAs).</text>
</comment>
<dbReference type="FunFam" id="1.10.246.90:FF:000001">
    <property type="entry name" value="Nucleolar protein 56"/>
    <property type="match status" value="1"/>
</dbReference>
<dbReference type="InterPro" id="IPR036070">
    <property type="entry name" value="Nop_dom_sf"/>
</dbReference>
<evidence type="ECO:0000256" key="1">
    <source>
        <dbReference type="ARBA" id="ARBA00004604"/>
    </source>
</evidence>
<dbReference type="PROSITE" id="PS51358">
    <property type="entry name" value="NOP"/>
    <property type="match status" value="1"/>
</dbReference>
<dbReference type="InterPro" id="IPR012976">
    <property type="entry name" value="NOSIC"/>
</dbReference>
<dbReference type="AlphaFoldDB" id="A0A8J6EC62"/>
<accession>A0A8J6EC62</accession>
<keyword evidence="4" id="KW-0539">Nucleus</keyword>
<evidence type="ECO:0000256" key="2">
    <source>
        <dbReference type="ARBA" id="ARBA00009211"/>
    </source>
</evidence>
<feature type="domain" description="Nop" evidence="10">
    <location>
        <begin position="291"/>
        <end position="409"/>
    </location>
</feature>
<dbReference type="Pfam" id="PF08156">
    <property type="entry name" value="NOP5NT"/>
    <property type="match status" value="1"/>
</dbReference>
<name>A0A8J6EC62_ELECQ</name>
<dbReference type="SMART" id="SM00931">
    <property type="entry name" value="NOSIC"/>
    <property type="match status" value="1"/>
</dbReference>
<dbReference type="GO" id="GO:0032040">
    <property type="term" value="C:small-subunit processome"/>
    <property type="evidence" value="ECO:0007669"/>
    <property type="project" value="InterPro"/>
</dbReference>
<evidence type="ECO:0000256" key="8">
    <source>
        <dbReference type="ARBA" id="ARBA00064370"/>
    </source>
</evidence>
<evidence type="ECO:0000313" key="12">
    <source>
        <dbReference type="Proteomes" id="UP000770717"/>
    </source>
</evidence>
<dbReference type="GO" id="GO:0031428">
    <property type="term" value="C:box C/D methylation guide snoRNP complex"/>
    <property type="evidence" value="ECO:0007669"/>
    <property type="project" value="InterPro"/>
</dbReference>
<feature type="compositionally biased region" description="Acidic residues" evidence="9">
    <location>
        <begin position="461"/>
        <end position="474"/>
    </location>
</feature>
<dbReference type="FunFam" id="1.10.287.4070:FF:000002">
    <property type="entry name" value="Nucleolar protein 56"/>
    <property type="match status" value="1"/>
</dbReference>
<evidence type="ECO:0000256" key="6">
    <source>
        <dbReference type="ARBA" id="ARBA00041388"/>
    </source>
</evidence>
<dbReference type="InterPro" id="IPR012974">
    <property type="entry name" value="NOP58/56_N"/>
</dbReference>
<dbReference type="Proteomes" id="UP000770717">
    <property type="component" value="Unassembled WGS sequence"/>
</dbReference>
<comment type="subunit">
    <text evidence="8">Part of a large pre-ribosomal ribonucleoprotein (RNP) complex, that consists of at least 62 ribosomal proteins, 45 nonribosomal proteins and both pre-rRNA and mature rRNA species. Within this complex directly interacts with TCOF1 in an RNA-independent manner. Core component of box C/D small nucleolar ribonucleoprotein (snoRNP) particles; the core proteins SNU13, NOP56, NOP58 and FBL or FBLL1 assemble stepwise onto the snoRNA. Interacts with NOP1 and NOP58. Interacts with NUFIP1, RUVBL1 and RUVBL2; RUVBL1:RUVBL2 seem to bridge the association of NOP56 with NUFIP1. Part of the small subunit (SSU) processome, composed of more than 70 proteins and the RNA chaperone small nucleolar RNA (snoRNA) U3. Interacts with NOP2 and FBL.</text>
</comment>